<dbReference type="InterPro" id="IPR002347">
    <property type="entry name" value="SDR_fam"/>
</dbReference>
<dbReference type="Gene3D" id="3.40.50.720">
    <property type="entry name" value="NAD(P)-binding Rossmann-like Domain"/>
    <property type="match status" value="1"/>
</dbReference>
<dbReference type="GO" id="GO:0016491">
    <property type="term" value="F:oxidoreductase activity"/>
    <property type="evidence" value="ECO:0007669"/>
    <property type="project" value="UniProtKB-KW"/>
</dbReference>
<comment type="caution">
    <text evidence="4">The sequence shown here is derived from an EMBL/GenBank/DDBJ whole genome shotgun (WGS) entry which is preliminary data.</text>
</comment>
<keyword evidence="5" id="KW-1185">Reference proteome</keyword>
<reference evidence="4 5" key="1">
    <citation type="submission" date="2018-10" db="EMBL/GenBank/DDBJ databases">
        <title>Sequencing the genomes of 1000 actinobacteria strains.</title>
        <authorList>
            <person name="Klenk H.-P."/>
        </authorList>
    </citation>
    <scope>NUCLEOTIDE SEQUENCE [LARGE SCALE GENOMIC DNA]</scope>
    <source>
        <strain evidence="4 5">DSM 17894</strain>
    </source>
</reference>
<dbReference type="PANTHER" id="PTHR24320">
    <property type="entry name" value="RETINOL DEHYDROGENASE"/>
    <property type="match status" value="1"/>
</dbReference>
<comment type="similarity">
    <text evidence="1 3">Belongs to the short-chain dehydrogenases/reductases (SDR) family.</text>
</comment>
<evidence type="ECO:0000256" key="3">
    <source>
        <dbReference type="RuleBase" id="RU000363"/>
    </source>
</evidence>
<dbReference type="Proteomes" id="UP000280008">
    <property type="component" value="Unassembled WGS sequence"/>
</dbReference>
<sequence>MKDLMIVVLTGATSGLGRIVARRLAVDGVHLVLPVRDERRGDDLRQELHRLATRSAVDVFVADLSLMADVSRLGTDIAAAVDRVDVLINNAGLHAFAPRGTVEGLPEMMAVNYLAPWLLTEKVMPALSRASGGRVVNVASEASRRHGTLGLPSDLTDTRPFTGRQSSALYGKTKLLDIMFTMELARRTAAAGMTANCLDPGFNVTGLGRELSFAAPLERVLKALRIGDPARGAHLIHRVATSSEFDGVTGAYIGVRHAEPLVPAWPAGDEALQERLWDDTAALLEPWR</sequence>
<evidence type="ECO:0000256" key="2">
    <source>
        <dbReference type="ARBA" id="ARBA00023002"/>
    </source>
</evidence>
<organism evidence="4 5">
    <name type="scientific">Frondihabitans australicus</name>
    <dbReference type="NCBI Taxonomy" id="386892"/>
    <lineage>
        <taxon>Bacteria</taxon>
        <taxon>Bacillati</taxon>
        <taxon>Actinomycetota</taxon>
        <taxon>Actinomycetes</taxon>
        <taxon>Micrococcales</taxon>
        <taxon>Microbacteriaceae</taxon>
        <taxon>Frondihabitans</taxon>
    </lineage>
</organism>
<dbReference type="Pfam" id="PF00106">
    <property type="entry name" value="adh_short"/>
    <property type="match status" value="1"/>
</dbReference>
<evidence type="ECO:0000256" key="1">
    <source>
        <dbReference type="ARBA" id="ARBA00006484"/>
    </source>
</evidence>
<dbReference type="PRINTS" id="PR00080">
    <property type="entry name" value="SDRFAMILY"/>
</dbReference>
<evidence type="ECO:0000313" key="4">
    <source>
        <dbReference type="EMBL" id="RKR76355.1"/>
    </source>
</evidence>
<name>A0A495IMK1_9MICO</name>
<proteinExistence type="inferred from homology"/>
<gene>
    <name evidence="4" type="ORF">C8E83_3525</name>
</gene>
<dbReference type="InterPro" id="IPR036291">
    <property type="entry name" value="NAD(P)-bd_dom_sf"/>
</dbReference>
<dbReference type="PRINTS" id="PR00081">
    <property type="entry name" value="GDHRDH"/>
</dbReference>
<dbReference type="PANTHER" id="PTHR24320:SF148">
    <property type="entry name" value="NAD(P)-BINDING ROSSMANN-FOLD SUPERFAMILY PROTEIN"/>
    <property type="match status" value="1"/>
</dbReference>
<keyword evidence="2" id="KW-0560">Oxidoreductase</keyword>
<dbReference type="AlphaFoldDB" id="A0A495IMK1"/>
<protein>
    <submittedName>
        <fullName evidence="4">Short-subunit dehydrogenase</fullName>
    </submittedName>
</protein>
<dbReference type="EMBL" id="RBKS01000001">
    <property type="protein sequence ID" value="RKR76355.1"/>
    <property type="molecule type" value="Genomic_DNA"/>
</dbReference>
<evidence type="ECO:0000313" key="5">
    <source>
        <dbReference type="Proteomes" id="UP000280008"/>
    </source>
</evidence>
<accession>A0A495IMK1</accession>
<dbReference type="SUPFAM" id="SSF51735">
    <property type="entry name" value="NAD(P)-binding Rossmann-fold domains"/>
    <property type="match status" value="1"/>
</dbReference>